<evidence type="ECO:0000256" key="1">
    <source>
        <dbReference type="SAM" id="MobiDB-lite"/>
    </source>
</evidence>
<gene>
    <name evidence="3" type="ORF">NEQG_01805</name>
</gene>
<reference evidence="3" key="1">
    <citation type="submission" date="2011-01" db="EMBL/GenBank/DDBJ databases">
        <title>The Genome Sequence of Nematocida parisii strain ERTm3.</title>
        <authorList>
            <consortium name="The Broad Institute Genome Sequencing Platform"/>
            <consortium name="The Broad Institute Genome Sequencing Center for Infectious Disease"/>
            <person name="Cuomo C."/>
            <person name="Troemel E."/>
            <person name="Young S.K."/>
            <person name="Zeng Q."/>
            <person name="Gargeya S."/>
            <person name="Fitzgerald M."/>
            <person name="Haas B."/>
            <person name="Abouelleil A."/>
            <person name="Alvarado L."/>
            <person name="Arachchi H.M."/>
            <person name="Berlin A."/>
            <person name="Chapman S.B."/>
            <person name="Gearin G."/>
            <person name="Goldberg J."/>
            <person name="Griggs A."/>
            <person name="Gujja S."/>
            <person name="Hansen M."/>
            <person name="Heiman D."/>
            <person name="Howarth C."/>
            <person name="Larimer J."/>
            <person name="Lui A."/>
            <person name="MacDonald P.J.P."/>
            <person name="McCowen C."/>
            <person name="Montmayeur A."/>
            <person name="Murphy C."/>
            <person name="Neiman D."/>
            <person name="Pearson M."/>
            <person name="Priest M."/>
            <person name="Roberts A."/>
            <person name="Saif S."/>
            <person name="Shea T."/>
            <person name="Sisk P."/>
            <person name="Stolte C."/>
            <person name="Sykes S."/>
            <person name="Wortman J."/>
            <person name="Nusbaum C."/>
            <person name="Birren B."/>
        </authorList>
    </citation>
    <scope>NUCLEOTIDE SEQUENCE</scope>
    <source>
        <strain evidence="3">ERTm3</strain>
    </source>
</reference>
<accession>I3EET6</accession>
<dbReference type="InParanoid" id="I3EET6"/>
<proteinExistence type="predicted"/>
<dbReference type="VEuPathDB" id="MicrosporidiaDB:NEQG_01805"/>
<dbReference type="HOGENOM" id="CLU_1744929_0_0_1"/>
<evidence type="ECO:0000313" key="3">
    <source>
        <dbReference type="EMBL" id="EIJ87733.1"/>
    </source>
</evidence>
<feature type="compositionally biased region" description="Low complexity" evidence="1">
    <location>
        <begin position="64"/>
        <end position="77"/>
    </location>
</feature>
<dbReference type="Proteomes" id="UP000002872">
    <property type="component" value="Unassembled WGS sequence"/>
</dbReference>
<keyword evidence="2" id="KW-1133">Transmembrane helix</keyword>
<dbReference type="AlphaFoldDB" id="I3EET6"/>
<protein>
    <submittedName>
        <fullName evidence="3">Uncharacterized protein</fullName>
    </submittedName>
</protein>
<feature type="non-terminal residue" evidence="3">
    <location>
        <position position="151"/>
    </location>
</feature>
<evidence type="ECO:0000256" key="2">
    <source>
        <dbReference type="SAM" id="Phobius"/>
    </source>
</evidence>
<evidence type="ECO:0000313" key="4">
    <source>
        <dbReference type="Proteomes" id="UP000002872"/>
    </source>
</evidence>
<dbReference type="EMBL" id="GL870880">
    <property type="protein sequence ID" value="EIJ87733.1"/>
    <property type="molecule type" value="Genomic_DNA"/>
</dbReference>
<organism evidence="3 4">
    <name type="scientific">Nematocida parisii (strain ERTm3)</name>
    <name type="common">Nematode killer fungus</name>
    <dbReference type="NCBI Taxonomy" id="935791"/>
    <lineage>
        <taxon>Eukaryota</taxon>
        <taxon>Fungi</taxon>
        <taxon>Fungi incertae sedis</taxon>
        <taxon>Microsporidia</taxon>
        <taxon>Nematocida</taxon>
    </lineage>
</organism>
<keyword evidence="2" id="KW-0472">Membrane</keyword>
<sequence>MQSTYRRKSNIKMCVIVTVLSILVITIAYIITFYLPRLKRKGNNTPPPNNPSILALPAPEKKTQSTQTDQSTTYQSIQTDQSTIYQSIQTDQSTIYQSAQEEQVSTQSTPEEKVSTYPITVPIQPDLTQIKDSQATEVITAQAQKEGSVKS</sequence>
<feature type="region of interest" description="Disordered" evidence="1">
    <location>
        <begin position="40"/>
        <end position="77"/>
    </location>
</feature>
<feature type="transmembrane region" description="Helical" evidence="2">
    <location>
        <begin position="12"/>
        <end position="35"/>
    </location>
</feature>
<name>I3EET6_NEMP3</name>
<keyword evidence="4" id="KW-1185">Reference proteome</keyword>
<keyword evidence="2" id="KW-0812">Transmembrane</keyword>